<dbReference type="NCBIfam" id="TIGR04524">
    <property type="entry name" value="mycoplas_M_dom"/>
    <property type="match status" value="1"/>
</dbReference>
<evidence type="ECO:0000259" key="2">
    <source>
        <dbReference type="Pfam" id="PF26360"/>
    </source>
</evidence>
<dbReference type="Pfam" id="PF26360">
    <property type="entry name" value="MIB_M1"/>
    <property type="match status" value="1"/>
</dbReference>
<dbReference type="Proteomes" id="UP000007065">
    <property type="component" value="Chromosome"/>
</dbReference>
<dbReference type="GeneID" id="93358049"/>
<dbReference type="EMBL" id="CU179680">
    <property type="protein sequence ID" value="CAL58984.1"/>
    <property type="molecule type" value="Genomic_DNA"/>
</dbReference>
<feature type="domain" description="Mycoplasma immunoglobulin binding protein M2" evidence="4">
    <location>
        <begin position="562"/>
        <end position="755"/>
    </location>
</feature>
<dbReference type="RefSeq" id="WP_011949462.1">
    <property type="nucleotide sequence ID" value="NC_009497.1"/>
</dbReference>
<organism evidence="5 6">
    <name type="scientific">Mycoplasmopsis agalactiae (strain NCTC 10123 / CIP 59.7 / PG2)</name>
    <name type="common">Mycoplasma agalactiae</name>
    <dbReference type="NCBI Taxonomy" id="347257"/>
    <lineage>
        <taxon>Bacteria</taxon>
        <taxon>Bacillati</taxon>
        <taxon>Mycoplasmatota</taxon>
        <taxon>Mycoplasmoidales</taxon>
        <taxon>Metamycoplasmataceae</taxon>
        <taxon>Mycoplasmopsis</taxon>
    </lineage>
</organism>
<accession>A5IY75</accession>
<dbReference type="HOGENOM" id="CLU_020577_0_0_14"/>
<dbReference type="Pfam" id="PF26361">
    <property type="entry name" value="MIB_arm"/>
    <property type="match status" value="1"/>
</dbReference>
<dbReference type="KEGG" id="maa:MAG2860"/>
<evidence type="ECO:0000313" key="5">
    <source>
        <dbReference type="EMBL" id="CAL58984.1"/>
    </source>
</evidence>
<feature type="domain" description="IgG-blocking virulence" evidence="2">
    <location>
        <begin position="351"/>
        <end position="552"/>
    </location>
</feature>
<keyword evidence="6" id="KW-1185">Reference proteome</keyword>
<dbReference type="InterPro" id="IPR058860">
    <property type="entry name" value="MIB_M2"/>
</dbReference>
<name>A5IY75_MYCAP</name>
<feature type="domain" description="Mycoplasma immunoglobulin binding protein arm" evidence="3">
    <location>
        <begin position="195"/>
        <end position="345"/>
    </location>
</feature>
<sequence length="763" mass="85104">MSIFKKKKSRILLISLSVGIVASVSSGALIYNAASDNNLSKLLFSSESDSLLHPSSNVDYSRSVNSITDKNIKELSKQPKVLEKPEDIEPIVTPKIEIKPEETITPPKVEEAKPAEPASTPEPPRITPEIPNYKPDVTSLIQRTEKVRIFGVEVNATVLARPDRVVSEADKKRGITNVNPYQNVTVSKLLNIEVTKDLENKVIENALGSDKGQGLGLFSNNLFKIADEIIGESEGLDKAEDVLVKQNPGTWGEQIHRYKALIDSGKFKQFLKEGKLDEYNKLVKENFFKTPNQKMLWIIINLDKSKFTKISQKSLNYLKQGLAIDPRNAIINADGIIDSLGWDVPDQYNTVTSRLSRDNSTRRAFDYDEWYLRSSDSIVDGKFPGWTKSDKTSDYSSAYNIQPSDGIKVFELTRNNPVNDGSKRNSGIVVEIDAANSSGYNKIKELVEKFKANNKEITSYRIFNMGVTSPSQEFKDILKSLPDNLPQLELFFSAQATNTSSLIALKDKNIKELSLYTMGNSLLDSWSFNPWSLNKVEWINTNDYNVSAQYPPNTPIATRISFDTVAFDPEDYSKVGDWERINNGLRLVYFVRNNEPFFQGRHGSGLEPDTAEGGNSYPTGLDFSRVPNIKSLRGLVFHDIEKPNNGSRKIKRLTLANTSESFEISSDELSAAGLENLAIGEPEPPKIFFSNGSSTKSIKIKLKDGTRQLDGSAIENLRKFYAYSDSLKAGNKSIKVDSNATELKQQLAGLGYSVEEDSGLQYT</sequence>
<dbReference type="NCBIfam" id="TIGR04526">
    <property type="entry name" value="predic_Ig_block"/>
    <property type="match status" value="1"/>
</dbReference>
<evidence type="ECO:0000259" key="3">
    <source>
        <dbReference type="Pfam" id="PF26361"/>
    </source>
</evidence>
<evidence type="ECO:0000259" key="4">
    <source>
        <dbReference type="Pfam" id="PF26364"/>
    </source>
</evidence>
<dbReference type="InterPro" id="IPR030942">
    <property type="entry name" value="Mycoplas_M_dom"/>
</dbReference>
<dbReference type="AlphaFoldDB" id="A5IY75"/>
<dbReference type="Pfam" id="PF26364">
    <property type="entry name" value="MIB_M2"/>
    <property type="match status" value="1"/>
</dbReference>
<dbReference type="InterPro" id="IPR058861">
    <property type="entry name" value="MIB_arm"/>
</dbReference>
<protein>
    <submittedName>
        <fullName evidence="5">Uncharacterized protein</fullName>
    </submittedName>
</protein>
<dbReference type="STRING" id="347257.MAG2860"/>
<proteinExistence type="predicted"/>
<dbReference type="InterPro" id="IPR030941">
    <property type="entry name" value="Predic_Ig_block"/>
</dbReference>
<gene>
    <name evidence="5" type="ordered locus">MAG2860</name>
</gene>
<evidence type="ECO:0000313" key="6">
    <source>
        <dbReference type="Proteomes" id="UP000007065"/>
    </source>
</evidence>
<feature type="region of interest" description="Disordered" evidence="1">
    <location>
        <begin position="106"/>
        <end position="133"/>
    </location>
</feature>
<evidence type="ECO:0000256" key="1">
    <source>
        <dbReference type="SAM" id="MobiDB-lite"/>
    </source>
</evidence>
<reference evidence="6" key="1">
    <citation type="journal article" date="2007" name="PLoS Genet.">
        <title>Being pathogenic, plastic, and sexual while living with a nearly minimal bacterial genome.</title>
        <authorList>
            <person name="Sirand-Pugnet P."/>
            <person name="Lartigue C."/>
            <person name="Marenda M."/>
            <person name="Jacob D."/>
            <person name="Barre A."/>
            <person name="Barbe V."/>
            <person name="Schenowitz C."/>
            <person name="Mangenot S."/>
            <person name="Couloux A."/>
            <person name="Segurens B."/>
            <person name="de Daruvar A."/>
            <person name="Blanchard A."/>
            <person name="Citti C."/>
        </authorList>
    </citation>
    <scope>NUCLEOTIDE SEQUENCE [LARGE SCALE GENOMIC DNA]</scope>
    <source>
        <strain evidence="6">PG2</strain>
    </source>
</reference>